<dbReference type="OrthoDB" id="4578747at2"/>
<protein>
    <submittedName>
        <fullName evidence="1">Uncharacterized protein</fullName>
    </submittedName>
</protein>
<evidence type="ECO:0000313" key="2">
    <source>
        <dbReference type="Proteomes" id="UP000192772"/>
    </source>
</evidence>
<reference evidence="1 2" key="1">
    <citation type="submission" date="2017-02" db="EMBL/GenBank/DDBJ databases">
        <title>The new phylogeny of genus Mycobacterium.</title>
        <authorList>
            <person name="Tortoli E."/>
            <person name="Trovato A."/>
            <person name="Cirillo D.M."/>
        </authorList>
    </citation>
    <scope>NUCLEOTIDE SEQUENCE [LARGE SCALE GENOMIC DNA]</scope>
    <source>
        <strain evidence="1 2">FI-09383</strain>
    </source>
</reference>
<name>A0A1X0D220_9MYCO</name>
<dbReference type="EMBL" id="MVHP01000009">
    <property type="protein sequence ID" value="ORA66437.1"/>
    <property type="molecule type" value="Genomic_DNA"/>
</dbReference>
<proteinExistence type="predicted"/>
<dbReference type="AlphaFoldDB" id="A0A1X0D220"/>
<comment type="caution">
    <text evidence="1">The sequence shown here is derived from an EMBL/GenBank/DDBJ whole genome shotgun (WGS) entry which is preliminary data.</text>
</comment>
<dbReference type="Proteomes" id="UP000192772">
    <property type="component" value="Unassembled WGS sequence"/>
</dbReference>
<accession>A0A1X0D220</accession>
<evidence type="ECO:0000313" key="1">
    <source>
        <dbReference type="EMBL" id="ORA66437.1"/>
    </source>
</evidence>
<organism evidence="1 2">
    <name type="scientific">Mycolicibacterium elephantis</name>
    <dbReference type="NCBI Taxonomy" id="81858"/>
    <lineage>
        <taxon>Bacteria</taxon>
        <taxon>Bacillati</taxon>
        <taxon>Actinomycetota</taxon>
        <taxon>Actinomycetes</taxon>
        <taxon>Mycobacteriales</taxon>
        <taxon>Mycobacteriaceae</taxon>
        <taxon>Mycolicibacterium</taxon>
    </lineage>
</organism>
<dbReference type="RefSeq" id="WP_064918586.1">
    <property type="nucleotide sequence ID" value="NZ_LZHS01000021.1"/>
</dbReference>
<dbReference type="STRING" id="81858.BST23_10055"/>
<gene>
    <name evidence="1" type="ORF">BST23_10055</name>
</gene>
<sequence length="144" mass="15256">MTLVEVEPQPRIDTLVRLAGGAEARRTDYTGTAWLDGKPQVSGLTLRRAPNAPKGIRVPNFQTAFFVPDCLPYAQDALGNATLTASVALRASGETAAIVHAAATFTDDPSGTPTWIQVHLAGHIGWPAAVDYRIVAVTPPDAVR</sequence>